<feature type="transmembrane region" description="Helical" evidence="5">
    <location>
        <begin position="121"/>
        <end position="144"/>
    </location>
</feature>
<accession>A0ABU7LN65</accession>
<name>A0ABU7LN65_9PROT</name>
<keyword evidence="5" id="KW-1003">Cell membrane</keyword>
<evidence type="ECO:0000256" key="1">
    <source>
        <dbReference type="ARBA" id="ARBA00004141"/>
    </source>
</evidence>
<comment type="similarity">
    <text evidence="5">Belongs to the 4-toluene sulfonate uptake permease (TSUP) (TC 2.A.102) family.</text>
</comment>
<dbReference type="PANTHER" id="PTHR43483:SF3">
    <property type="entry name" value="MEMBRANE TRANSPORTER PROTEIN HI_0806-RELATED"/>
    <property type="match status" value="1"/>
</dbReference>
<dbReference type="Pfam" id="PF01925">
    <property type="entry name" value="TauE"/>
    <property type="match status" value="1"/>
</dbReference>
<sequence length="243" mass="26102">MIWPLILLATLVTACISGIFGMAGGLILMGVLVLLLPVSAAMVTHGAIQSVSNGWRALLWRDFIYWRVLAIYLAGSLAAFLILIGLAFELSKPWLYIILGLVPALIWIPRRRLALDARKPIHAVICGFAVTGLNIIAGVSGPLLDIFFIADGMDRRSIVATKAATQVAAHAAKIAFYIMPALAAGSLSQWPWLLAAAPLAIIGTTLGARVLKLISDADFRKYTKWIVTGVGMIYVVRGVLLLS</sequence>
<evidence type="ECO:0000256" key="3">
    <source>
        <dbReference type="ARBA" id="ARBA00022989"/>
    </source>
</evidence>
<evidence type="ECO:0000313" key="7">
    <source>
        <dbReference type="Proteomes" id="UP001354971"/>
    </source>
</evidence>
<dbReference type="Proteomes" id="UP001354971">
    <property type="component" value="Unassembled WGS sequence"/>
</dbReference>
<dbReference type="RefSeq" id="WP_330198023.1">
    <property type="nucleotide sequence ID" value="NZ_JAZDRP010000002.1"/>
</dbReference>
<keyword evidence="2 5" id="KW-0812">Transmembrane</keyword>
<dbReference type="PANTHER" id="PTHR43483">
    <property type="entry name" value="MEMBRANE TRANSPORTER PROTEIN HI_0806-RELATED"/>
    <property type="match status" value="1"/>
</dbReference>
<evidence type="ECO:0000256" key="2">
    <source>
        <dbReference type="ARBA" id="ARBA00022692"/>
    </source>
</evidence>
<keyword evidence="3 5" id="KW-1133">Transmembrane helix</keyword>
<protein>
    <recommendedName>
        <fullName evidence="5">Probable membrane transporter protein</fullName>
    </recommendedName>
</protein>
<evidence type="ECO:0000256" key="5">
    <source>
        <dbReference type="RuleBase" id="RU363041"/>
    </source>
</evidence>
<feature type="transmembrane region" description="Helical" evidence="5">
    <location>
        <begin position="94"/>
        <end position="109"/>
    </location>
</feature>
<gene>
    <name evidence="6" type="ORF">V0U79_03205</name>
</gene>
<organism evidence="6 7">
    <name type="scientific">Hyphobacterium lacteum</name>
    <dbReference type="NCBI Taxonomy" id="3116575"/>
    <lineage>
        <taxon>Bacteria</taxon>
        <taxon>Pseudomonadati</taxon>
        <taxon>Pseudomonadota</taxon>
        <taxon>Alphaproteobacteria</taxon>
        <taxon>Maricaulales</taxon>
        <taxon>Maricaulaceae</taxon>
        <taxon>Hyphobacterium</taxon>
    </lineage>
</organism>
<keyword evidence="4 5" id="KW-0472">Membrane</keyword>
<evidence type="ECO:0000256" key="4">
    <source>
        <dbReference type="ARBA" id="ARBA00023136"/>
    </source>
</evidence>
<feature type="transmembrane region" description="Helical" evidence="5">
    <location>
        <begin position="190"/>
        <end position="211"/>
    </location>
</feature>
<feature type="transmembrane region" description="Helical" evidence="5">
    <location>
        <begin position="27"/>
        <end position="48"/>
    </location>
</feature>
<evidence type="ECO:0000313" key="6">
    <source>
        <dbReference type="EMBL" id="MEE2525360.1"/>
    </source>
</evidence>
<comment type="caution">
    <text evidence="6">The sequence shown here is derived from an EMBL/GenBank/DDBJ whole genome shotgun (WGS) entry which is preliminary data.</text>
</comment>
<keyword evidence="7" id="KW-1185">Reference proteome</keyword>
<feature type="transmembrane region" description="Helical" evidence="5">
    <location>
        <begin position="69"/>
        <end position="88"/>
    </location>
</feature>
<reference evidence="6 7" key="1">
    <citation type="submission" date="2024-01" db="EMBL/GenBank/DDBJ databases">
        <title>Hyphobacterium bacterium isolated from marine sediment.</title>
        <authorList>
            <person name="Zhao S."/>
        </authorList>
    </citation>
    <scope>NUCLEOTIDE SEQUENCE [LARGE SCALE GENOMIC DNA]</scope>
    <source>
        <strain evidence="7">HN65</strain>
    </source>
</reference>
<dbReference type="EMBL" id="JAZDRP010000002">
    <property type="protein sequence ID" value="MEE2525360.1"/>
    <property type="molecule type" value="Genomic_DNA"/>
</dbReference>
<dbReference type="InterPro" id="IPR002781">
    <property type="entry name" value="TM_pro_TauE-like"/>
</dbReference>
<feature type="transmembrane region" description="Helical" evidence="5">
    <location>
        <begin position="223"/>
        <end position="242"/>
    </location>
</feature>
<proteinExistence type="inferred from homology"/>
<comment type="subcellular location">
    <subcellularLocation>
        <location evidence="5">Cell membrane</location>
        <topology evidence="5">Multi-pass membrane protein</topology>
    </subcellularLocation>
    <subcellularLocation>
        <location evidence="1">Membrane</location>
        <topology evidence="1">Multi-pass membrane protein</topology>
    </subcellularLocation>
</comment>